<feature type="domain" description="O-methyltransferase dimerisation" evidence="5">
    <location>
        <begin position="87"/>
        <end position="155"/>
    </location>
</feature>
<dbReference type="GO" id="GO:0032259">
    <property type="term" value="P:methylation"/>
    <property type="evidence" value="ECO:0007669"/>
    <property type="project" value="UniProtKB-KW"/>
</dbReference>
<dbReference type="InterPro" id="IPR012967">
    <property type="entry name" value="COMT_dimerisation"/>
</dbReference>
<dbReference type="OrthoDB" id="2410195at2759"/>
<dbReference type="InterPro" id="IPR036390">
    <property type="entry name" value="WH_DNA-bd_sf"/>
</dbReference>
<accession>A0A9P4JJC7</accession>
<dbReference type="InterPro" id="IPR016461">
    <property type="entry name" value="COMT-like"/>
</dbReference>
<keyword evidence="3" id="KW-0949">S-adenosyl-L-methionine</keyword>
<dbReference type="PROSITE" id="PS51683">
    <property type="entry name" value="SAM_OMT_II"/>
    <property type="match status" value="1"/>
</dbReference>
<dbReference type="Pfam" id="PF00891">
    <property type="entry name" value="Methyltransf_2"/>
    <property type="match status" value="1"/>
</dbReference>
<dbReference type="InterPro" id="IPR036388">
    <property type="entry name" value="WH-like_DNA-bd_sf"/>
</dbReference>
<protein>
    <submittedName>
        <fullName evidence="6">S-adenosyl-L-methionine-dependent methyltransferase</fullName>
    </submittedName>
</protein>
<proteinExistence type="predicted"/>
<keyword evidence="1 6" id="KW-0489">Methyltransferase</keyword>
<reference evidence="6" key="1">
    <citation type="journal article" date="2020" name="Stud. Mycol.">
        <title>101 Dothideomycetes genomes: a test case for predicting lifestyles and emergence of pathogens.</title>
        <authorList>
            <person name="Haridas S."/>
            <person name="Albert R."/>
            <person name="Binder M."/>
            <person name="Bloem J."/>
            <person name="Labutti K."/>
            <person name="Salamov A."/>
            <person name="Andreopoulos B."/>
            <person name="Baker S."/>
            <person name="Barry K."/>
            <person name="Bills G."/>
            <person name="Bluhm B."/>
            <person name="Cannon C."/>
            <person name="Castanera R."/>
            <person name="Culley D."/>
            <person name="Daum C."/>
            <person name="Ezra D."/>
            <person name="Gonzalez J."/>
            <person name="Henrissat B."/>
            <person name="Kuo A."/>
            <person name="Liang C."/>
            <person name="Lipzen A."/>
            <person name="Lutzoni F."/>
            <person name="Magnuson J."/>
            <person name="Mondo S."/>
            <person name="Nolan M."/>
            <person name="Ohm R."/>
            <person name="Pangilinan J."/>
            <person name="Park H.-J."/>
            <person name="Ramirez L."/>
            <person name="Alfaro M."/>
            <person name="Sun H."/>
            <person name="Tritt A."/>
            <person name="Yoshinaga Y."/>
            <person name="Zwiers L.-H."/>
            <person name="Turgeon B."/>
            <person name="Goodwin S."/>
            <person name="Spatafora J."/>
            <person name="Crous P."/>
            <person name="Grigoriev I."/>
        </authorList>
    </citation>
    <scope>NUCLEOTIDE SEQUENCE</scope>
    <source>
        <strain evidence="6">ATCC 74209</strain>
    </source>
</reference>
<dbReference type="Gene3D" id="3.40.50.150">
    <property type="entry name" value="Vaccinia Virus protein VP39"/>
    <property type="match status" value="1"/>
</dbReference>
<dbReference type="InterPro" id="IPR001077">
    <property type="entry name" value="COMT_C"/>
</dbReference>
<evidence type="ECO:0000259" key="4">
    <source>
        <dbReference type="Pfam" id="PF00891"/>
    </source>
</evidence>
<evidence type="ECO:0000256" key="3">
    <source>
        <dbReference type="ARBA" id="ARBA00022691"/>
    </source>
</evidence>
<evidence type="ECO:0000259" key="5">
    <source>
        <dbReference type="Pfam" id="PF08100"/>
    </source>
</evidence>
<dbReference type="PANTHER" id="PTHR43712:SF12">
    <property type="entry name" value="STERIGMATOCYSTIN 8-O-METHYLTRANSFERASE"/>
    <property type="match status" value="1"/>
</dbReference>
<dbReference type="InterPro" id="IPR029063">
    <property type="entry name" value="SAM-dependent_MTases_sf"/>
</dbReference>
<gene>
    <name evidence="6" type="ORF">GQ43DRAFT_380684</name>
</gene>
<keyword evidence="2" id="KW-0808">Transferase</keyword>
<dbReference type="AlphaFoldDB" id="A0A9P4JJC7"/>
<name>A0A9P4JJC7_9PLEO</name>
<evidence type="ECO:0000256" key="2">
    <source>
        <dbReference type="ARBA" id="ARBA00022679"/>
    </source>
</evidence>
<dbReference type="GO" id="GO:0008171">
    <property type="term" value="F:O-methyltransferase activity"/>
    <property type="evidence" value="ECO:0007669"/>
    <property type="project" value="InterPro"/>
</dbReference>
<evidence type="ECO:0000313" key="6">
    <source>
        <dbReference type="EMBL" id="KAF2197578.1"/>
    </source>
</evidence>
<sequence length="424" mass="47624">MTEPPLGNTESPLYLAERILSLTKEVTSHLDELSCPTPNFSTRSSSPPLTSTYESLRISLNTVAADLLRLINGPQNHFRTLFCTHYDLAAYQVALEFNFFELVPLEGGIAVADLAKKAQIQEDRVEMVMRFLATQKVFKESTIGFFEHTNASAVIAKEPLLKDAFSMQMDEMFRAASETSRSIQEQPYKFDSANSPFATRHMLSAYEYYEANREKGARFARAMAGVTQLDRQVSELRDEFPWETLGDGTLVDIGGGSGHIAVYLAKNFPRLKCVVQDISPLMLAEGETQLETSLKGRVSFQTHDFFQPQPLVANAYLIRQIAHNWNNDDAIRLFSAFIPALECSPPGTPLLINDTILPELGEKTAYEEHQLRQLDIAMWVVLGAKQRSEQQFAALLKEADPRLRIMKVHSKGSMGLMEVHLVKE</sequence>
<dbReference type="CDD" id="cd02440">
    <property type="entry name" value="AdoMet_MTases"/>
    <property type="match status" value="1"/>
</dbReference>
<comment type="caution">
    <text evidence="6">The sequence shown here is derived from an EMBL/GenBank/DDBJ whole genome shotgun (WGS) entry which is preliminary data.</text>
</comment>
<dbReference type="SUPFAM" id="SSF53335">
    <property type="entry name" value="S-adenosyl-L-methionine-dependent methyltransferases"/>
    <property type="match status" value="1"/>
</dbReference>
<dbReference type="Proteomes" id="UP000799536">
    <property type="component" value="Unassembled WGS sequence"/>
</dbReference>
<keyword evidence="7" id="KW-1185">Reference proteome</keyword>
<feature type="domain" description="O-methyltransferase C-terminal" evidence="4">
    <location>
        <begin position="194"/>
        <end position="399"/>
    </location>
</feature>
<dbReference type="PANTHER" id="PTHR43712">
    <property type="entry name" value="PUTATIVE (AFU_ORTHOLOGUE AFUA_4G14580)-RELATED"/>
    <property type="match status" value="1"/>
</dbReference>
<dbReference type="SUPFAM" id="SSF46785">
    <property type="entry name" value="Winged helix' DNA-binding domain"/>
    <property type="match status" value="1"/>
</dbReference>
<organism evidence="6 7">
    <name type="scientific">Delitschia confertaspora ATCC 74209</name>
    <dbReference type="NCBI Taxonomy" id="1513339"/>
    <lineage>
        <taxon>Eukaryota</taxon>
        <taxon>Fungi</taxon>
        <taxon>Dikarya</taxon>
        <taxon>Ascomycota</taxon>
        <taxon>Pezizomycotina</taxon>
        <taxon>Dothideomycetes</taxon>
        <taxon>Pleosporomycetidae</taxon>
        <taxon>Pleosporales</taxon>
        <taxon>Delitschiaceae</taxon>
        <taxon>Delitschia</taxon>
    </lineage>
</organism>
<evidence type="ECO:0000313" key="7">
    <source>
        <dbReference type="Proteomes" id="UP000799536"/>
    </source>
</evidence>
<dbReference type="Pfam" id="PF08100">
    <property type="entry name" value="Dimerisation"/>
    <property type="match status" value="1"/>
</dbReference>
<dbReference type="Gene3D" id="1.10.10.10">
    <property type="entry name" value="Winged helix-like DNA-binding domain superfamily/Winged helix DNA-binding domain"/>
    <property type="match status" value="1"/>
</dbReference>
<evidence type="ECO:0000256" key="1">
    <source>
        <dbReference type="ARBA" id="ARBA00022603"/>
    </source>
</evidence>
<dbReference type="EMBL" id="ML994220">
    <property type="protein sequence ID" value="KAF2197578.1"/>
    <property type="molecule type" value="Genomic_DNA"/>
</dbReference>